<keyword evidence="2" id="KW-1185">Reference proteome</keyword>
<proteinExistence type="predicted"/>
<dbReference type="AlphaFoldDB" id="A0A024FYR2"/>
<protein>
    <submittedName>
        <fullName evidence="1">Uncharacterized protein</fullName>
    </submittedName>
</protein>
<evidence type="ECO:0000313" key="2">
    <source>
        <dbReference type="Proteomes" id="UP000053237"/>
    </source>
</evidence>
<dbReference type="EMBL" id="CAIX01002358">
    <property type="protein sequence ID" value="CCI11809.1"/>
    <property type="molecule type" value="Genomic_DNA"/>
</dbReference>
<evidence type="ECO:0000313" key="1">
    <source>
        <dbReference type="EMBL" id="CCI11809.1"/>
    </source>
</evidence>
<accession>A0A024FYR2</accession>
<dbReference type="Proteomes" id="UP000053237">
    <property type="component" value="Unassembled WGS sequence"/>
</dbReference>
<organism evidence="1 2">
    <name type="scientific">Albugo candida</name>
    <dbReference type="NCBI Taxonomy" id="65357"/>
    <lineage>
        <taxon>Eukaryota</taxon>
        <taxon>Sar</taxon>
        <taxon>Stramenopiles</taxon>
        <taxon>Oomycota</taxon>
        <taxon>Peronosporomycetes</taxon>
        <taxon>Albuginales</taxon>
        <taxon>Albuginaceae</taxon>
        <taxon>Albugo</taxon>
    </lineage>
</organism>
<comment type="caution">
    <text evidence="1">The sequence shown here is derived from an EMBL/GenBank/DDBJ whole genome shotgun (WGS) entry which is preliminary data.</text>
</comment>
<dbReference type="OrthoDB" id="73997at2759"/>
<sequence>MEESQEIVLDVGAISSDEAYAVASESIAERLKAIDGKKKVFDNQCNWDSFKSASGISHPLICASFLQTLQSTPANVLHRRNQFSGNHSILWMRFLPPYLMQARISEEQHSTRFQAV</sequence>
<name>A0A024FYR2_9STRA</name>
<dbReference type="InParanoid" id="A0A024FYR2"/>
<reference evidence="1 2" key="1">
    <citation type="submission" date="2012-05" db="EMBL/GenBank/DDBJ databases">
        <title>Recombination and specialization in a pathogen metapopulation.</title>
        <authorList>
            <person name="Gardiner A."/>
            <person name="Kemen E."/>
            <person name="Schultz-Larsen T."/>
            <person name="MacLean D."/>
            <person name="Van Oosterhout C."/>
            <person name="Jones J.D.G."/>
        </authorList>
    </citation>
    <scope>NUCLEOTIDE SEQUENCE [LARGE SCALE GENOMIC DNA]</scope>
    <source>
        <strain evidence="1 2">Ac Nc2</strain>
    </source>
</reference>
<gene>
    <name evidence="1" type="ORF">BN9_135150</name>
</gene>